<name>A0A0A9G235_ARUDO</name>
<organism evidence="1">
    <name type="scientific">Arundo donax</name>
    <name type="common">Giant reed</name>
    <name type="synonym">Donax arundinaceus</name>
    <dbReference type="NCBI Taxonomy" id="35708"/>
    <lineage>
        <taxon>Eukaryota</taxon>
        <taxon>Viridiplantae</taxon>
        <taxon>Streptophyta</taxon>
        <taxon>Embryophyta</taxon>
        <taxon>Tracheophyta</taxon>
        <taxon>Spermatophyta</taxon>
        <taxon>Magnoliopsida</taxon>
        <taxon>Liliopsida</taxon>
        <taxon>Poales</taxon>
        <taxon>Poaceae</taxon>
        <taxon>PACMAD clade</taxon>
        <taxon>Arundinoideae</taxon>
        <taxon>Arundineae</taxon>
        <taxon>Arundo</taxon>
    </lineage>
</organism>
<protein>
    <submittedName>
        <fullName evidence="1">Uncharacterized protein</fullName>
    </submittedName>
</protein>
<dbReference type="AlphaFoldDB" id="A0A0A9G235"/>
<dbReference type="EMBL" id="GBRH01178776">
    <property type="protein sequence ID" value="JAE19120.1"/>
    <property type="molecule type" value="Transcribed_RNA"/>
</dbReference>
<sequence>MVLLRAPLPMKRLLWGIFHRKGKKLPHQEKTRTVHRRIPLFWLGRAALLKDTLAT</sequence>
<evidence type="ECO:0000313" key="1">
    <source>
        <dbReference type="EMBL" id="JAE19120.1"/>
    </source>
</evidence>
<proteinExistence type="predicted"/>
<reference evidence="1" key="2">
    <citation type="journal article" date="2015" name="Data Brief">
        <title>Shoot transcriptome of the giant reed, Arundo donax.</title>
        <authorList>
            <person name="Barrero R.A."/>
            <person name="Guerrero F.D."/>
            <person name="Moolhuijzen P."/>
            <person name="Goolsby J.A."/>
            <person name="Tidwell J."/>
            <person name="Bellgard S.E."/>
            <person name="Bellgard M.I."/>
        </authorList>
    </citation>
    <scope>NUCLEOTIDE SEQUENCE</scope>
    <source>
        <tissue evidence="1">Shoot tissue taken approximately 20 cm above the soil surface</tissue>
    </source>
</reference>
<reference evidence="1" key="1">
    <citation type="submission" date="2014-09" db="EMBL/GenBank/DDBJ databases">
        <authorList>
            <person name="Magalhaes I.L.F."/>
            <person name="Oliveira U."/>
            <person name="Santos F.R."/>
            <person name="Vidigal T.H.D.A."/>
            <person name="Brescovit A.D."/>
            <person name="Santos A.J."/>
        </authorList>
    </citation>
    <scope>NUCLEOTIDE SEQUENCE</scope>
    <source>
        <tissue evidence="1">Shoot tissue taken approximately 20 cm above the soil surface</tissue>
    </source>
</reference>
<accession>A0A0A9G235</accession>